<evidence type="ECO:0000256" key="3">
    <source>
        <dbReference type="ARBA" id="ARBA00022989"/>
    </source>
</evidence>
<feature type="domain" description="Wax synthase" evidence="6">
    <location>
        <begin position="12"/>
        <end position="99"/>
    </location>
</feature>
<comment type="subcellular location">
    <subcellularLocation>
        <location evidence="1">Membrane</location>
        <topology evidence="1">Multi-pass membrane protein</topology>
    </subcellularLocation>
</comment>
<protein>
    <recommendedName>
        <fullName evidence="6">Wax synthase domain-containing protein</fullName>
    </recommendedName>
</protein>
<dbReference type="OrthoDB" id="1077582at2759"/>
<dbReference type="EMBL" id="KN834811">
    <property type="protein sequence ID" value="KIK54952.1"/>
    <property type="molecule type" value="Genomic_DNA"/>
</dbReference>
<feature type="transmembrane region" description="Helical" evidence="5">
    <location>
        <begin position="93"/>
        <end position="115"/>
    </location>
</feature>
<keyword evidence="8" id="KW-1185">Reference proteome</keyword>
<evidence type="ECO:0000259" key="6">
    <source>
        <dbReference type="Pfam" id="PF13813"/>
    </source>
</evidence>
<dbReference type="AlphaFoldDB" id="A0A0D0CAB6"/>
<evidence type="ECO:0000313" key="8">
    <source>
        <dbReference type="Proteomes" id="UP000053593"/>
    </source>
</evidence>
<keyword evidence="3 5" id="KW-1133">Transmembrane helix</keyword>
<evidence type="ECO:0000256" key="5">
    <source>
        <dbReference type="SAM" id="Phobius"/>
    </source>
</evidence>
<dbReference type="HOGENOM" id="CLU_032731_2_0_1"/>
<dbReference type="GO" id="GO:0016020">
    <property type="term" value="C:membrane"/>
    <property type="evidence" value="ECO:0007669"/>
    <property type="project" value="UniProtKB-SubCell"/>
</dbReference>
<proteinExistence type="predicted"/>
<dbReference type="InterPro" id="IPR032805">
    <property type="entry name" value="Wax_synthase_dom"/>
</dbReference>
<name>A0A0D0CAB6_9AGAR</name>
<gene>
    <name evidence="7" type="ORF">GYMLUDRAFT_1021799</name>
</gene>
<evidence type="ECO:0000256" key="4">
    <source>
        <dbReference type="ARBA" id="ARBA00023136"/>
    </source>
</evidence>
<feature type="non-terminal residue" evidence="7">
    <location>
        <position position="148"/>
    </location>
</feature>
<dbReference type="Pfam" id="PF13813">
    <property type="entry name" value="MBOAT_2"/>
    <property type="match status" value="1"/>
</dbReference>
<keyword evidence="4 5" id="KW-0472">Membrane</keyword>
<accession>A0A0D0CAB6</accession>
<dbReference type="Proteomes" id="UP000053593">
    <property type="component" value="Unassembled WGS sequence"/>
</dbReference>
<sequence length="148" mass="17691">MTASGMYRLDEWPDFLRSWSESYTVRRFWDRTWYQKMRRWRTVPGDLIARRWMGLKAGSRGCEYAKLSVEFWMNALMHQIADYALRQKGFWDFTMVFFVVQVGAIVVEDVVIALGRRFGIRGAEERRWVRVAGYAWTIGWFAFSIAMF</sequence>
<evidence type="ECO:0000256" key="2">
    <source>
        <dbReference type="ARBA" id="ARBA00022692"/>
    </source>
</evidence>
<evidence type="ECO:0000256" key="1">
    <source>
        <dbReference type="ARBA" id="ARBA00004141"/>
    </source>
</evidence>
<keyword evidence="2 5" id="KW-0812">Transmembrane</keyword>
<evidence type="ECO:0000313" key="7">
    <source>
        <dbReference type="EMBL" id="KIK54952.1"/>
    </source>
</evidence>
<feature type="transmembrane region" description="Helical" evidence="5">
    <location>
        <begin position="127"/>
        <end position="147"/>
    </location>
</feature>
<organism evidence="7 8">
    <name type="scientific">Collybiopsis luxurians FD-317 M1</name>
    <dbReference type="NCBI Taxonomy" id="944289"/>
    <lineage>
        <taxon>Eukaryota</taxon>
        <taxon>Fungi</taxon>
        <taxon>Dikarya</taxon>
        <taxon>Basidiomycota</taxon>
        <taxon>Agaricomycotina</taxon>
        <taxon>Agaricomycetes</taxon>
        <taxon>Agaricomycetidae</taxon>
        <taxon>Agaricales</taxon>
        <taxon>Marasmiineae</taxon>
        <taxon>Omphalotaceae</taxon>
        <taxon>Collybiopsis</taxon>
        <taxon>Collybiopsis luxurians</taxon>
    </lineage>
</organism>
<reference evidence="7 8" key="1">
    <citation type="submission" date="2014-04" db="EMBL/GenBank/DDBJ databases">
        <title>Evolutionary Origins and Diversification of the Mycorrhizal Mutualists.</title>
        <authorList>
            <consortium name="DOE Joint Genome Institute"/>
            <consortium name="Mycorrhizal Genomics Consortium"/>
            <person name="Kohler A."/>
            <person name="Kuo A."/>
            <person name="Nagy L.G."/>
            <person name="Floudas D."/>
            <person name="Copeland A."/>
            <person name="Barry K.W."/>
            <person name="Cichocki N."/>
            <person name="Veneault-Fourrey C."/>
            <person name="LaButti K."/>
            <person name="Lindquist E.A."/>
            <person name="Lipzen A."/>
            <person name="Lundell T."/>
            <person name="Morin E."/>
            <person name="Murat C."/>
            <person name="Riley R."/>
            <person name="Ohm R."/>
            <person name="Sun H."/>
            <person name="Tunlid A."/>
            <person name="Henrissat B."/>
            <person name="Grigoriev I.V."/>
            <person name="Hibbett D.S."/>
            <person name="Martin F."/>
        </authorList>
    </citation>
    <scope>NUCLEOTIDE SEQUENCE [LARGE SCALE GENOMIC DNA]</scope>
    <source>
        <strain evidence="7 8">FD-317 M1</strain>
    </source>
</reference>